<dbReference type="InterPro" id="IPR036390">
    <property type="entry name" value="WH_DNA-bd_sf"/>
</dbReference>
<dbReference type="InterPro" id="IPR036388">
    <property type="entry name" value="WH-like_DNA-bd_sf"/>
</dbReference>
<dbReference type="PANTHER" id="PTHR33164">
    <property type="entry name" value="TRANSCRIPTIONAL REGULATOR, MARR FAMILY"/>
    <property type="match status" value="1"/>
</dbReference>
<dbReference type="Pfam" id="PF12802">
    <property type="entry name" value="MarR_2"/>
    <property type="match status" value="1"/>
</dbReference>
<evidence type="ECO:0000256" key="2">
    <source>
        <dbReference type="ARBA" id="ARBA00023125"/>
    </source>
</evidence>
<dbReference type="PROSITE" id="PS50995">
    <property type="entry name" value="HTH_MARR_2"/>
    <property type="match status" value="1"/>
</dbReference>
<accession>A0ABV2D4D7</accession>
<reference evidence="5 6" key="1">
    <citation type="submission" date="2024-07" db="EMBL/GenBank/DDBJ databases">
        <title>Novosphingobium kalidii RD2P27.</title>
        <authorList>
            <person name="Sun J.-Q."/>
        </authorList>
    </citation>
    <scope>NUCLEOTIDE SEQUENCE [LARGE SCALE GENOMIC DNA]</scope>
    <source>
        <strain evidence="5 6">RD2P27</strain>
    </source>
</reference>
<keyword evidence="3" id="KW-0804">Transcription</keyword>
<feature type="domain" description="HTH marR-type" evidence="4">
    <location>
        <begin position="1"/>
        <end position="124"/>
    </location>
</feature>
<evidence type="ECO:0000313" key="6">
    <source>
        <dbReference type="Proteomes" id="UP001548713"/>
    </source>
</evidence>
<sequence length="129" mass="14426">MLARLLRNNFDREVVSLNVTRSQWAMIAVVSRAPGATQRTIAEALEMSEASAGRLIDRLCAEGLLERRDRADDRRARAVYLTPAAEPLLEKLASIARASEQRMFKGFSDEDLAALGNYLDRIYDNVSRG</sequence>
<dbReference type="SMART" id="SM00347">
    <property type="entry name" value="HTH_MARR"/>
    <property type="match status" value="1"/>
</dbReference>
<gene>
    <name evidence="5" type="ORF">ABVV53_14900</name>
</gene>
<organism evidence="5 6">
    <name type="scientific">Novosphingobium kalidii</name>
    <dbReference type="NCBI Taxonomy" id="3230299"/>
    <lineage>
        <taxon>Bacteria</taxon>
        <taxon>Pseudomonadati</taxon>
        <taxon>Pseudomonadota</taxon>
        <taxon>Alphaproteobacteria</taxon>
        <taxon>Sphingomonadales</taxon>
        <taxon>Sphingomonadaceae</taxon>
        <taxon>Novosphingobium</taxon>
    </lineage>
</organism>
<evidence type="ECO:0000256" key="1">
    <source>
        <dbReference type="ARBA" id="ARBA00023015"/>
    </source>
</evidence>
<evidence type="ECO:0000259" key="4">
    <source>
        <dbReference type="PROSITE" id="PS50995"/>
    </source>
</evidence>
<dbReference type="Gene3D" id="1.10.10.10">
    <property type="entry name" value="Winged helix-like DNA-binding domain superfamily/Winged helix DNA-binding domain"/>
    <property type="match status" value="1"/>
</dbReference>
<keyword evidence="6" id="KW-1185">Reference proteome</keyword>
<dbReference type="PRINTS" id="PR00598">
    <property type="entry name" value="HTHMARR"/>
</dbReference>
<comment type="caution">
    <text evidence="5">The sequence shown here is derived from an EMBL/GenBank/DDBJ whole genome shotgun (WGS) entry which is preliminary data.</text>
</comment>
<dbReference type="InterPro" id="IPR000835">
    <property type="entry name" value="HTH_MarR-typ"/>
</dbReference>
<dbReference type="SUPFAM" id="SSF46785">
    <property type="entry name" value="Winged helix' DNA-binding domain"/>
    <property type="match status" value="1"/>
</dbReference>
<evidence type="ECO:0000256" key="3">
    <source>
        <dbReference type="ARBA" id="ARBA00023163"/>
    </source>
</evidence>
<protein>
    <submittedName>
        <fullName evidence="5">MarR family transcriptional regulator</fullName>
    </submittedName>
</protein>
<dbReference type="RefSeq" id="WP_353985220.1">
    <property type="nucleotide sequence ID" value="NZ_JBEWLY010000023.1"/>
</dbReference>
<dbReference type="EMBL" id="JBEWLY010000023">
    <property type="protein sequence ID" value="MET1756731.1"/>
    <property type="molecule type" value="Genomic_DNA"/>
</dbReference>
<keyword evidence="1" id="KW-0805">Transcription regulation</keyword>
<dbReference type="InterPro" id="IPR039422">
    <property type="entry name" value="MarR/SlyA-like"/>
</dbReference>
<proteinExistence type="predicted"/>
<evidence type="ECO:0000313" key="5">
    <source>
        <dbReference type="EMBL" id="MET1756731.1"/>
    </source>
</evidence>
<dbReference type="Proteomes" id="UP001548713">
    <property type="component" value="Unassembled WGS sequence"/>
</dbReference>
<keyword evidence="2" id="KW-0238">DNA-binding</keyword>
<dbReference type="PANTHER" id="PTHR33164:SF64">
    <property type="entry name" value="TRANSCRIPTIONAL REGULATOR SLYA"/>
    <property type="match status" value="1"/>
</dbReference>
<name>A0ABV2D4D7_9SPHN</name>